<evidence type="ECO:0000313" key="1">
    <source>
        <dbReference type="EMBL" id="CAF1929493.1"/>
    </source>
</evidence>
<name>A0A816L320_BRANA</name>
<sequence>MWGQQVRIQVCSDIDIHGLRRSVNATNKAMKSRWLTWCRSGL</sequence>
<organism evidence="1">
    <name type="scientific">Brassica napus</name>
    <name type="common">Rape</name>
    <dbReference type="NCBI Taxonomy" id="3708"/>
    <lineage>
        <taxon>Eukaryota</taxon>
        <taxon>Viridiplantae</taxon>
        <taxon>Streptophyta</taxon>
        <taxon>Embryophyta</taxon>
        <taxon>Tracheophyta</taxon>
        <taxon>Spermatophyta</taxon>
        <taxon>Magnoliopsida</taxon>
        <taxon>eudicotyledons</taxon>
        <taxon>Gunneridae</taxon>
        <taxon>Pentapetalae</taxon>
        <taxon>rosids</taxon>
        <taxon>malvids</taxon>
        <taxon>Brassicales</taxon>
        <taxon>Brassicaceae</taxon>
        <taxon>Brassiceae</taxon>
        <taxon>Brassica</taxon>
    </lineage>
</organism>
<protein>
    <submittedName>
        <fullName evidence="1">(rape) hypothetical protein</fullName>
    </submittedName>
</protein>
<reference evidence="1" key="1">
    <citation type="submission" date="2021-01" db="EMBL/GenBank/DDBJ databases">
        <authorList>
            <consortium name="Genoscope - CEA"/>
            <person name="William W."/>
        </authorList>
    </citation>
    <scope>NUCLEOTIDE SEQUENCE</scope>
</reference>
<accession>A0A816L320</accession>
<dbReference type="Proteomes" id="UP001295469">
    <property type="component" value="Chromosome C05"/>
</dbReference>
<gene>
    <name evidence="1" type="ORF">DARMORV10_C05P33680.1</name>
</gene>
<dbReference type="EMBL" id="HG994369">
    <property type="protein sequence ID" value="CAF1929493.1"/>
    <property type="molecule type" value="Genomic_DNA"/>
</dbReference>
<dbReference type="AlphaFoldDB" id="A0A816L320"/>
<proteinExistence type="predicted"/>